<dbReference type="RefSeq" id="WP_169096560.1">
    <property type="nucleotide sequence ID" value="NZ_JABBVZ010000006.1"/>
</dbReference>
<proteinExistence type="predicted"/>
<evidence type="ECO:0000313" key="2">
    <source>
        <dbReference type="Proteomes" id="UP000533476"/>
    </source>
</evidence>
<reference evidence="1 2" key="1">
    <citation type="submission" date="2020-04" db="EMBL/GenBank/DDBJ databases">
        <authorList>
            <person name="Zhang R."/>
            <person name="Schippers A."/>
        </authorList>
    </citation>
    <scope>NUCLEOTIDE SEQUENCE [LARGE SCALE GENOMIC DNA]</scope>
    <source>
        <strain evidence="1 2">DSM 109850</strain>
    </source>
</reference>
<dbReference type="InterPro" id="IPR042099">
    <property type="entry name" value="ANL_N_sf"/>
</dbReference>
<dbReference type="Gene3D" id="3.40.50.12780">
    <property type="entry name" value="N-terminal domain of ligase-like"/>
    <property type="match status" value="1"/>
</dbReference>
<protein>
    <recommendedName>
        <fullName evidence="3">AMP-dependent synthetase/ligase domain-containing protein</fullName>
    </recommendedName>
</protein>
<gene>
    <name evidence="1" type="ORF">HIJ39_03010</name>
</gene>
<dbReference type="AlphaFoldDB" id="A0A7Y0L154"/>
<evidence type="ECO:0000313" key="1">
    <source>
        <dbReference type="EMBL" id="NMP21325.1"/>
    </source>
</evidence>
<dbReference type="Proteomes" id="UP000533476">
    <property type="component" value="Unassembled WGS sequence"/>
</dbReference>
<dbReference type="EMBL" id="JABBVZ010000006">
    <property type="protein sequence ID" value="NMP21325.1"/>
    <property type="molecule type" value="Genomic_DNA"/>
</dbReference>
<sequence length="345" mass="38328">MDREESARRRGDMAWARERGGPGILVRTRGHIGEPLWWLRTAEEDAVESTAWAHQFAKRDWMPGRTLVVSLPNPHLALGVVRGALAYGLRALTVSEADLLETLDDIAPAYVLTSPLSAFRLFLRGRLNGVREMWLTGDVTGQGAMEQRLREYIPELVVRDVYLVAEHPGPLALSCTFGQWHWVDGAVPVIFRPLDGDSEWVSIILQEGGQDYPLADLVKVGPAVCPCGRPGPVTTPIWGRLGEISQVEGGWVSASHIAQAWFRTEGLSDRLRARVGFDPIRGKDLLEVETTVLDGHDAARALARFSELLERGLGLPVEVRVNEARSLWPPLTVELIDNRPQPRRI</sequence>
<name>A0A7Y0L154_9FIRM</name>
<evidence type="ECO:0008006" key="3">
    <source>
        <dbReference type="Google" id="ProtNLM"/>
    </source>
</evidence>
<organism evidence="1 2">
    <name type="scientific">Sulfobacillus harzensis</name>
    <dbReference type="NCBI Taxonomy" id="2729629"/>
    <lineage>
        <taxon>Bacteria</taxon>
        <taxon>Bacillati</taxon>
        <taxon>Bacillota</taxon>
        <taxon>Clostridia</taxon>
        <taxon>Eubacteriales</taxon>
        <taxon>Clostridiales Family XVII. Incertae Sedis</taxon>
        <taxon>Sulfobacillus</taxon>
    </lineage>
</organism>
<keyword evidence="2" id="KW-1185">Reference proteome</keyword>
<accession>A0A7Y0L154</accession>
<comment type="caution">
    <text evidence="1">The sequence shown here is derived from an EMBL/GenBank/DDBJ whole genome shotgun (WGS) entry which is preliminary data.</text>
</comment>